<proteinExistence type="inferred from homology"/>
<dbReference type="EMBL" id="CP022423">
    <property type="protein sequence ID" value="ASM78482.1"/>
    <property type="molecule type" value="Genomic_DNA"/>
</dbReference>
<name>A0A221KHF5_VITFI</name>
<accession>A0A221KHF5</accession>
<keyword evidence="4" id="KW-1185">Reference proteome</keyword>
<dbReference type="OrthoDB" id="9801469at2"/>
<dbReference type="InterPro" id="IPR036065">
    <property type="entry name" value="BolA-like_sf"/>
</dbReference>
<comment type="similarity">
    <text evidence="1 2">Belongs to the BolA/IbaG family.</text>
</comment>
<dbReference type="PANTHER" id="PTHR46229:SF2">
    <property type="entry name" value="BOLA-LIKE PROTEIN 1"/>
    <property type="match status" value="1"/>
</dbReference>
<evidence type="ECO:0000313" key="3">
    <source>
        <dbReference type="EMBL" id="ASM78482.1"/>
    </source>
</evidence>
<dbReference type="AlphaFoldDB" id="A0A221KHF5"/>
<evidence type="ECO:0000313" key="4">
    <source>
        <dbReference type="Proteomes" id="UP000199729"/>
    </source>
</evidence>
<dbReference type="RefSeq" id="WP_089417403.1">
    <property type="nucleotide sequence ID" value="NZ_CP022423.1"/>
</dbReference>
<protein>
    <submittedName>
        <fullName evidence="3">BolA family transcriptional regulator</fullName>
    </submittedName>
</protein>
<dbReference type="InterPro" id="IPR002634">
    <property type="entry name" value="BolA"/>
</dbReference>
<dbReference type="KEGG" id="vff:VITFI_CDS2705"/>
<dbReference type="Proteomes" id="UP000199729">
    <property type="component" value="Chromosome"/>
</dbReference>
<organism evidence="3 4">
    <name type="scientific">Vitreoscilla filiformis</name>
    <dbReference type="NCBI Taxonomy" id="63"/>
    <lineage>
        <taxon>Bacteria</taxon>
        <taxon>Pseudomonadati</taxon>
        <taxon>Pseudomonadota</taxon>
        <taxon>Betaproteobacteria</taxon>
        <taxon>Neisseriales</taxon>
        <taxon>Neisseriaceae</taxon>
        <taxon>Vitreoscilla</taxon>
    </lineage>
</organism>
<reference evidence="3 4" key="1">
    <citation type="submission" date="2017-07" db="EMBL/GenBank/DDBJ databases">
        <title>Complete Genome Sequence of the cosmetic ferment Vitreoscilla filiformis (ATCC15551).</title>
        <authorList>
            <person name="Contreras S."/>
            <person name="Sagory-Zalkind P."/>
            <person name="Blanquart H."/>
            <person name="Iltis A."/>
            <person name="Morand S.C."/>
        </authorList>
    </citation>
    <scope>NUCLEOTIDE SEQUENCE [LARGE SCALE GENOMIC DNA]</scope>
    <source>
        <strain evidence="3 4">ATCC 15551</strain>
    </source>
</reference>
<dbReference type="Pfam" id="PF01722">
    <property type="entry name" value="BolA"/>
    <property type="match status" value="1"/>
</dbReference>
<evidence type="ECO:0000256" key="2">
    <source>
        <dbReference type="RuleBase" id="RU003860"/>
    </source>
</evidence>
<dbReference type="SUPFAM" id="SSF82657">
    <property type="entry name" value="BolA-like"/>
    <property type="match status" value="1"/>
</dbReference>
<evidence type="ECO:0000256" key="1">
    <source>
        <dbReference type="ARBA" id="ARBA00005578"/>
    </source>
</evidence>
<dbReference type="InterPro" id="IPR050961">
    <property type="entry name" value="BolA/IbaG_stress_morph_reg"/>
</dbReference>
<sequence>MAHPTPAQLHAYISAGLSCEHLEVEGDGQHFYATVVSAEFEGLMRVRRHQRVYAALGDRMRAEIHALSMKTLTPAEWAAAGPEARHAAPAEHRH</sequence>
<dbReference type="PANTHER" id="PTHR46229">
    <property type="entry name" value="BOLA TRANSCRIPTION REGULATOR"/>
    <property type="match status" value="1"/>
</dbReference>
<gene>
    <name evidence="3" type="ORF">VITFI_CDS2705</name>
</gene>
<dbReference type="Gene3D" id="3.30.300.90">
    <property type="entry name" value="BolA-like"/>
    <property type="match status" value="1"/>
</dbReference>